<gene>
    <name evidence="8" type="ORF">O4J56_18580</name>
</gene>
<comment type="caution">
    <text evidence="8">The sequence shown here is derived from an EMBL/GenBank/DDBJ whole genome shotgun (WGS) entry which is preliminary data.</text>
</comment>
<evidence type="ECO:0000256" key="6">
    <source>
        <dbReference type="SAM" id="SignalP"/>
    </source>
</evidence>
<keyword evidence="9" id="KW-1185">Reference proteome</keyword>
<sequence>MPQTTRGRSARLLPIALPAAAVLAVSACGGGADSGGSGGSGDASGETRTVEHARGTTEVPADPQKVVVLEPVQLDTSVALGTVPVGAALFDEAAGVPEYLGEEASDVQGVGTVPEPNVEEIAALEPDLIIGTESRHSALYDKLSDVAPTVFMESQADPWQDNVELVASALGKEDEAEELLGDYQARCDEIAEKYGTEGSTAELIRPRDDVLSLYGPTSFAGSTLECAGFTIPEHDWEDISVDISPEKVLDAKADLVLVTAADPDADDAVPPSISDNEDEFPELHTVEDSFWIAGVGPKGGMTVLDDLDRILDESEAFKASE</sequence>
<accession>A0ABT4U6R7</accession>
<reference evidence="8 9" key="1">
    <citation type="submission" date="2023-01" db="EMBL/GenBank/DDBJ databases">
        <title>Draft genome sequence of Nocardiopsis sp. RSe5-2 isolated from halophytes.</title>
        <authorList>
            <person name="Duangmal K."/>
            <person name="Chantavorakit T."/>
        </authorList>
    </citation>
    <scope>NUCLEOTIDE SEQUENCE [LARGE SCALE GENOMIC DNA]</scope>
    <source>
        <strain evidence="8 9">RSe5-2</strain>
    </source>
</reference>
<dbReference type="Gene3D" id="3.40.50.1980">
    <property type="entry name" value="Nitrogenase molybdenum iron protein domain"/>
    <property type="match status" value="2"/>
</dbReference>
<evidence type="ECO:0000256" key="2">
    <source>
        <dbReference type="ARBA" id="ARBA00008814"/>
    </source>
</evidence>
<keyword evidence="3" id="KW-0813">Transport</keyword>
<dbReference type="Proteomes" id="UP001527866">
    <property type="component" value="Unassembled WGS sequence"/>
</dbReference>
<comment type="similarity">
    <text evidence="2">Belongs to the bacterial solute-binding protein 8 family.</text>
</comment>
<feature type="signal peptide" evidence="6">
    <location>
        <begin position="1"/>
        <end position="27"/>
    </location>
</feature>
<dbReference type="PROSITE" id="PS51257">
    <property type="entry name" value="PROKAR_LIPOPROTEIN"/>
    <property type="match status" value="1"/>
</dbReference>
<dbReference type="InterPro" id="IPR002491">
    <property type="entry name" value="ABC_transptr_periplasmic_BD"/>
</dbReference>
<dbReference type="Pfam" id="PF01497">
    <property type="entry name" value="Peripla_BP_2"/>
    <property type="match status" value="1"/>
</dbReference>
<feature type="chain" id="PRO_5046586417" evidence="6">
    <location>
        <begin position="28"/>
        <end position="321"/>
    </location>
</feature>
<keyword evidence="4 6" id="KW-0732">Signal</keyword>
<dbReference type="PANTHER" id="PTHR30532:SF21">
    <property type="entry name" value="SIDEROPHORE-BINDING LIPOPROTEIN YFIY-RELATED"/>
    <property type="match status" value="1"/>
</dbReference>
<organism evidence="8 9">
    <name type="scientific">Nocardiopsis endophytica</name>
    <dbReference type="NCBI Taxonomy" id="3018445"/>
    <lineage>
        <taxon>Bacteria</taxon>
        <taxon>Bacillati</taxon>
        <taxon>Actinomycetota</taxon>
        <taxon>Actinomycetes</taxon>
        <taxon>Streptosporangiales</taxon>
        <taxon>Nocardiopsidaceae</taxon>
        <taxon>Nocardiopsis</taxon>
    </lineage>
</organism>
<dbReference type="PANTHER" id="PTHR30532">
    <property type="entry name" value="IRON III DICITRATE-BINDING PERIPLASMIC PROTEIN"/>
    <property type="match status" value="1"/>
</dbReference>
<dbReference type="PROSITE" id="PS50983">
    <property type="entry name" value="FE_B12_PBP"/>
    <property type="match status" value="1"/>
</dbReference>
<dbReference type="CDD" id="cd01146">
    <property type="entry name" value="FhuD"/>
    <property type="match status" value="1"/>
</dbReference>
<proteinExistence type="inferred from homology"/>
<protein>
    <submittedName>
        <fullName evidence="8">Iron-siderophore ABC transporter substrate-binding protein</fullName>
    </submittedName>
</protein>
<feature type="region of interest" description="Disordered" evidence="5">
    <location>
        <begin position="31"/>
        <end position="59"/>
    </location>
</feature>
<dbReference type="SUPFAM" id="SSF53807">
    <property type="entry name" value="Helical backbone' metal receptor"/>
    <property type="match status" value="1"/>
</dbReference>
<evidence type="ECO:0000256" key="5">
    <source>
        <dbReference type="SAM" id="MobiDB-lite"/>
    </source>
</evidence>
<name>A0ABT4U6R7_9ACTN</name>
<evidence type="ECO:0000256" key="4">
    <source>
        <dbReference type="ARBA" id="ARBA00022729"/>
    </source>
</evidence>
<dbReference type="EMBL" id="JAQFWQ010000055">
    <property type="protein sequence ID" value="MDA2812657.1"/>
    <property type="molecule type" value="Genomic_DNA"/>
</dbReference>
<feature type="compositionally biased region" description="Gly residues" evidence="5">
    <location>
        <begin position="31"/>
        <end position="42"/>
    </location>
</feature>
<evidence type="ECO:0000313" key="9">
    <source>
        <dbReference type="Proteomes" id="UP001527866"/>
    </source>
</evidence>
<feature type="domain" description="Fe/B12 periplasmic-binding" evidence="7">
    <location>
        <begin position="65"/>
        <end position="315"/>
    </location>
</feature>
<evidence type="ECO:0000259" key="7">
    <source>
        <dbReference type="PROSITE" id="PS50983"/>
    </source>
</evidence>
<dbReference type="RefSeq" id="WP_270687277.1">
    <property type="nucleotide sequence ID" value="NZ_JAQFWQ010000055.1"/>
</dbReference>
<evidence type="ECO:0000256" key="1">
    <source>
        <dbReference type="ARBA" id="ARBA00004196"/>
    </source>
</evidence>
<evidence type="ECO:0000313" key="8">
    <source>
        <dbReference type="EMBL" id="MDA2812657.1"/>
    </source>
</evidence>
<comment type="subcellular location">
    <subcellularLocation>
        <location evidence="1">Cell envelope</location>
    </subcellularLocation>
</comment>
<dbReference type="InterPro" id="IPR051313">
    <property type="entry name" value="Bact_iron-sidero_bind"/>
</dbReference>
<evidence type="ECO:0000256" key="3">
    <source>
        <dbReference type="ARBA" id="ARBA00022448"/>
    </source>
</evidence>